<dbReference type="eggNOG" id="COG1277">
    <property type="taxonomic scope" value="Bacteria"/>
</dbReference>
<evidence type="ECO:0000313" key="7">
    <source>
        <dbReference type="EMBL" id="EAR15361.1"/>
    </source>
</evidence>
<keyword evidence="2" id="KW-1003">Cell membrane</keyword>
<feature type="transmembrane region" description="Helical" evidence="6">
    <location>
        <begin position="165"/>
        <end position="182"/>
    </location>
</feature>
<dbReference type="KEGG" id="rbi:RB2501_13574"/>
<feature type="transmembrane region" description="Helical" evidence="6">
    <location>
        <begin position="12"/>
        <end position="36"/>
    </location>
</feature>
<comment type="subcellular location">
    <subcellularLocation>
        <location evidence="1">Cell membrane</location>
        <topology evidence="1">Multi-pass membrane protein</topology>
    </subcellularLocation>
</comment>
<dbReference type="AlphaFoldDB" id="A4CKG2"/>
<dbReference type="Proteomes" id="UP000009049">
    <property type="component" value="Chromosome"/>
</dbReference>
<reference evidence="7 8" key="1">
    <citation type="journal article" date="2009" name="J. Bacteriol.">
        <title>Complete genome sequence of Robiginitalea biformata HTCC2501.</title>
        <authorList>
            <person name="Oh H.M."/>
            <person name="Giovannoni S.J."/>
            <person name="Lee K."/>
            <person name="Ferriera S."/>
            <person name="Johnson J."/>
            <person name="Cho J.C."/>
        </authorList>
    </citation>
    <scope>NUCLEOTIDE SEQUENCE [LARGE SCALE GENOMIC DNA]</scope>
    <source>
        <strain evidence="8">ATCC BAA-864 / HTCC2501 / KCTC 12146</strain>
    </source>
</reference>
<feature type="transmembrane region" description="Helical" evidence="6">
    <location>
        <begin position="220"/>
        <end position="238"/>
    </location>
</feature>
<accession>A4CKG2</accession>
<sequence length="243" mass="26698">MFAVFKKEFSSFFSSPVGYLVMGIFLVITGLFLWVFRGPFNIIDYGFADLSLFFLLAPWAFLLLIPAVCMRSFAEERKLGTLELLLSRPVSTGRLVLGKFLGVCALIGVTLLPTLLYVLAVHQLGATAGNLDTGLVWGSYAGLLLLMGLYAAIGLFASSLTENQIAAFMLAVAGCFLFYQGFDSLATLFPDGGTALFIRELGIRAHYEAIGQGIVDSRDLLYFISLGVFFLFLTTRRLNAYRQ</sequence>
<keyword evidence="5 6" id="KW-0472">Membrane</keyword>
<dbReference type="EMBL" id="CP001712">
    <property type="protein sequence ID" value="EAR15361.1"/>
    <property type="molecule type" value="Genomic_DNA"/>
</dbReference>
<dbReference type="PANTHER" id="PTHR30294">
    <property type="entry name" value="MEMBRANE COMPONENT OF ABC TRANSPORTER YHHJ-RELATED"/>
    <property type="match status" value="1"/>
</dbReference>
<keyword evidence="3 6" id="KW-0812">Transmembrane</keyword>
<evidence type="ECO:0000256" key="2">
    <source>
        <dbReference type="ARBA" id="ARBA00022475"/>
    </source>
</evidence>
<dbReference type="InterPro" id="IPR019860">
    <property type="entry name" value="Motility-assoc_ABC_perm_GldF"/>
</dbReference>
<feature type="transmembrane region" description="Helical" evidence="6">
    <location>
        <begin position="95"/>
        <end position="120"/>
    </location>
</feature>
<dbReference type="RefSeq" id="WP_015754678.1">
    <property type="nucleotide sequence ID" value="NC_013222.1"/>
</dbReference>
<dbReference type="PANTHER" id="PTHR30294:SF29">
    <property type="entry name" value="MULTIDRUG ABC TRANSPORTER PERMEASE YBHS-RELATED"/>
    <property type="match status" value="1"/>
</dbReference>
<evidence type="ECO:0000256" key="6">
    <source>
        <dbReference type="SAM" id="Phobius"/>
    </source>
</evidence>
<dbReference type="OrthoDB" id="9794512at2"/>
<name>A4CKG2_ROBBH</name>
<dbReference type="NCBIfam" id="TIGR03518">
    <property type="entry name" value="ABC_perm_GldF"/>
    <property type="match status" value="1"/>
</dbReference>
<feature type="transmembrane region" description="Helical" evidence="6">
    <location>
        <begin position="56"/>
        <end position="74"/>
    </location>
</feature>
<evidence type="ECO:0000256" key="3">
    <source>
        <dbReference type="ARBA" id="ARBA00022692"/>
    </source>
</evidence>
<dbReference type="GO" id="GO:0140359">
    <property type="term" value="F:ABC-type transporter activity"/>
    <property type="evidence" value="ECO:0007669"/>
    <property type="project" value="InterPro"/>
</dbReference>
<protein>
    <submittedName>
        <fullName evidence="7">Probable permease of ABC transporter</fullName>
    </submittedName>
</protein>
<evidence type="ECO:0000256" key="4">
    <source>
        <dbReference type="ARBA" id="ARBA00022989"/>
    </source>
</evidence>
<proteinExistence type="predicted"/>
<evidence type="ECO:0000256" key="1">
    <source>
        <dbReference type="ARBA" id="ARBA00004651"/>
    </source>
</evidence>
<dbReference type="InterPro" id="IPR051449">
    <property type="entry name" value="ABC-2_transporter_component"/>
</dbReference>
<evidence type="ECO:0000313" key="8">
    <source>
        <dbReference type="Proteomes" id="UP000009049"/>
    </source>
</evidence>
<evidence type="ECO:0000256" key="5">
    <source>
        <dbReference type="ARBA" id="ARBA00023136"/>
    </source>
</evidence>
<dbReference type="STRING" id="313596.RB2501_13574"/>
<feature type="transmembrane region" description="Helical" evidence="6">
    <location>
        <begin position="140"/>
        <end position="158"/>
    </location>
</feature>
<organism evidence="7 8">
    <name type="scientific">Robiginitalea biformata (strain ATCC BAA-864 / DSM 15991 / KCTC 12146 / HTCC2501)</name>
    <dbReference type="NCBI Taxonomy" id="313596"/>
    <lineage>
        <taxon>Bacteria</taxon>
        <taxon>Pseudomonadati</taxon>
        <taxon>Bacteroidota</taxon>
        <taxon>Flavobacteriia</taxon>
        <taxon>Flavobacteriales</taxon>
        <taxon>Flavobacteriaceae</taxon>
        <taxon>Robiginitalea</taxon>
    </lineage>
</organism>
<dbReference type="HOGENOM" id="CLU_081003_0_1_10"/>
<gene>
    <name evidence="7" type="ordered locus">RB2501_13574</name>
</gene>
<dbReference type="Pfam" id="PF12679">
    <property type="entry name" value="ABC2_membrane_2"/>
    <property type="match status" value="1"/>
</dbReference>
<dbReference type="GO" id="GO:0005886">
    <property type="term" value="C:plasma membrane"/>
    <property type="evidence" value="ECO:0007669"/>
    <property type="project" value="UniProtKB-SubCell"/>
</dbReference>
<keyword evidence="4 6" id="KW-1133">Transmembrane helix</keyword>
<keyword evidence="8" id="KW-1185">Reference proteome</keyword>